<evidence type="ECO:0000256" key="4">
    <source>
        <dbReference type="ARBA" id="ARBA00022475"/>
    </source>
</evidence>
<dbReference type="EMBL" id="AP022581">
    <property type="protein sequence ID" value="BBX96536.1"/>
    <property type="molecule type" value="Genomic_DNA"/>
</dbReference>
<dbReference type="FunFam" id="1.20.1720.10:FF:000004">
    <property type="entry name" value="EmrB/QacA family drug resistance transporter"/>
    <property type="match status" value="1"/>
</dbReference>
<keyword evidence="3" id="KW-0813">Transport</keyword>
<dbReference type="KEGG" id="mlj:MLAC_18300"/>
<dbReference type="Gene3D" id="1.20.1250.20">
    <property type="entry name" value="MFS general substrate transporter like domains"/>
    <property type="match status" value="1"/>
</dbReference>
<dbReference type="InterPro" id="IPR036259">
    <property type="entry name" value="MFS_trans_sf"/>
</dbReference>
<evidence type="ECO:0000256" key="1">
    <source>
        <dbReference type="ARBA" id="ARBA00004651"/>
    </source>
</evidence>
<dbReference type="Pfam" id="PF07690">
    <property type="entry name" value="MFS_1"/>
    <property type="match status" value="1"/>
</dbReference>
<dbReference type="STRING" id="169765.AWC15_00780"/>
<dbReference type="GO" id="GO:0022857">
    <property type="term" value="F:transmembrane transporter activity"/>
    <property type="evidence" value="ECO:0007669"/>
    <property type="project" value="InterPro"/>
</dbReference>
<dbReference type="GO" id="GO:0005886">
    <property type="term" value="C:plasma membrane"/>
    <property type="evidence" value="ECO:0007669"/>
    <property type="project" value="UniProtKB-SubCell"/>
</dbReference>
<dbReference type="PANTHER" id="PTHR23501">
    <property type="entry name" value="MAJOR FACILITATOR SUPERFAMILY"/>
    <property type="match status" value="1"/>
</dbReference>
<keyword evidence="9" id="KW-1185">Reference proteome</keyword>
<evidence type="ECO:0000256" key="5">
    <source>
        <dbReference type="ARBA" id="ARBA00022692"/>
    </source>
</evidence>
<name>A0A1X1YXL5_9MYCO</name>
<keyword evidence="4" id="KW-1003">Cell membrane</keyword>
<dbReference type="OrthoDB" id="7375466at2"/>
<sequence length="688" mass="72319">MTSPTAIAQATELPDAHAGGSPISRQRRNLIFVALVLAMLLAALGATIVATALPAIVDDLGDAEHQSWMVTSFLLGATSVVALAGKLGDLFGRKRLFLAAVVLFAIASALCGLSQYMTMLVIFRALQGMGAGVISVTASTLVGDVVPLRHRGVYQGILGGVFGIGTVAGPLVGGYLSERLSWQWAFWIDMPVALVVLVLAATAIPALPQRPRPVIDYLGILLVVLGATGFILATSWGGTNYAWDSPVIIGLFAGSAAALGFFVWVESRASAPILPPRLFRSSIFAVCCALAFAVGFAMLGALIFQPLFLRYVNGASATTSGLRTLPMVIGILIGSISSGALVSRTGYKLFPVAGNALIAVGFLLLSQMHTSTPAVVQSLYLVVLGAGIGLSMQLLVLIVQNTSCFEDLGVATSGVTFSRAVGCSFGAAIFGTLFANFLNRRMAPALSGSDVSGTAVSSPTALHRLPADVAAPFVRAYAESLTQVFFWAAVVALVGFIVALFLRDAPIGQIHNSAGHLGDGFGMPCGGSRDAVLEAAIWRMLHNTPDERLRSIAAQSGCVLDAAELWGVLRINQYEQLFGTARLSDIAKHLHVPIEVLKPTFDRLADNGYVLVDGDTLSLSQSGLQQVDVLTTLILEWTVDNLVGSPGSEDRPDKREVEAALGRIAHHVLAEGDWYQDLTQPGSLALTK</sequence>
<organism evidence="8 9">
    <name type="scientific">Mycobacterium lacus</name>
    <dbReference type="NCBI Taxonomy" id="169765"/>
    <lineage>
        <taxon>Bacteria</taxon>
        <taxon>Bacillati</taxon>
        <taxon>Actinomycetota</taxon>
        <taxon>Actinomycetes</taxon>
        <taxon>Mycobacteriales</taxon>
        <taxon>Mycobacteriaceae</taxon>
        <taxon>Mycobacterium</taxon>
    </lineage>
</organism>
<evidence type="ECO:0000256" key="6">
    <source>
        <dbReference type="ARBA" id="ARBA00022989"/>
    </source>
</evidence>
<dbReference type="InterPro" id="IPR001958">
    <property type="entry name" value="Tet-R_TetA/multi-R_MdtG-like"/>
</dbReference>
<comment type="similarity">
    <text evidence="2">Belongs to the major facilitator superfamily. TCR/Tet family.</text>
</comment>
<dbReference type="Proteomes" id="UP000466396">
    <property type="component" value="Chromosome"/>
</dbReference>
<evidence type="ECO:0000313" key="9">
    <source>
        <dbReference type="Proteomes" id="UP000466396"/>
    </source>
</evidence>
<evidence type="ECO:0000313" key="8">
    <source>
        <dbReference type="EMBL" id="BBX96536.1"/>
    </source>
</evidence>
<dbReference type="RefSeq" id="WP_085155777.1">
    <property type="nucleotide sequence ID" value="NZ_AP022581.1"/>
</dbReference>
<dbReference type="InterPro" id="IPR020846">
    <property type="entry name" value="MFS_dom"/>
</dbReference>
<dbReference type="CDD" id="cd17502">
    <property type="entry name" value="MFS_Azr1_MDR_like"/>
    <property type="match status" value="1"/>
</dbReference>
<gene>
    <name evidence="8" type="ORF">MLAC_18300</name>
</gene>
<dbReference type="SUPFAM" id="SSF103473">
    <property type="entry name" value="MFS general substrate transporter"/>
    <property type="match status" value="1"/>
</dbReference>
<evidence type="ECO:0000256" key="2">
    <source>
        <dbReference type="ARBA" id="ARBA00007520"/>
    </source>
</evidence>
<keyword evidence="6" id="KW-1133">Transmembrane helix</keyword>
<proteinExistence type="inferred from homology"/>
<evidence type="ECO:0000256" key="7">
    <source>
        <dbReference type="ARBA" id="ARBA00023136"/>
    </source>
</evidence>
<reference evidence="8 9" key="1">
    <citation type="journal article" date="2019" name="Emerg. Microbes Infect.">
        <title>Comprehensive subspecies identification of 175 nontuberculous mycobacteria species based on 7547 genomic profiles.</title>
        <authorList>
            <person name="Matsumoto Y."/>
            <person name="Kinjo T."/>
            <person name="Motooka D."/>
            <person name="Nabeya D."/>
            <person name="Jung N."/>
            <person name="Uechi K."/>
            <person name="Horii T."/>
            <person name="Iida T."/>
            <person name="Fujita J."/>
            <person name="Nakamura S."/>
        </authorList>
    </citation>
    <scope>NUCLEOTIDE SEQUENCE [LARGE SCALE GENOMIC DNA]</scope>
    <source>
        <strain evidence="8 9">JCM 15657</strain>
    </source>
</reference>
<accession>A0A1X1YXL5</accession>
<dbReference type="AlphaFoldDB" id="A0A1X1YXL5"/>
<evidence type="ECO:0000256" key="3">
    <source>
        <dbReference type="ARBA" id="ARBA00022448"/>
    </source>
</evidence>
<protein>
    <submittedName>
        <fullName evidence="8">Putative MFS-type transporter</fullName>
    </submittedName>
</protein>
<keyword evidence="5" id="KW-0812">Transmembrane</keyword>
<dbReference type="PANTHER" id="PTHR23501:SF197">
    <property type="entry name" value="COMD"/>
    <property type="match status" value="1"/>
</dbReference>
<dbReference type="PROSITE" id="PS50850">
    <property type="entry name" value="MFS"/>
    <property type="match status" value="1"/>
</dbReference>
<keyword evidence="7" id="KW-0472">Membrane</keyword>
<dbReference type="InterPro" id="IPR011701">
    <property type="entry name" value="MFS"/>
</dbReference>
<dbReference type="Gene3D" id="1.20.1720.10">
    <property type="entry name" value="Multidrug resistance protein D"/>
    <property type="match status" value="1"/>
</dbReference>
<dbReference type="PRINTS" id="PR01035">
    <property type="entry name" value="TCRTETA"/>
</dbReference>
<comment type="subcellular location">
    <subcellularLocation>
        <location evidence="1">Cell membrane</location>
        <topology evidence="1">Multi-pass membrane protein</topology>
    </subcellularLocation>
</comment>